<feature type="transmembrane region" description="Helical" evidence="5">
    <location>
        <begin position="189"/>
        <end position="208"/>
    </location>
</feature>
<evidence type="ECO:0000256" key="2">
    <source>
        <dbReference type="ARBA" id="ARBA00022692"/>
    </source>
</evidence>
<reference evidence="7" key="2">
    <citation type="submission" date="2025-08" db="UniProtKB">
        <authorList>
            <consortium name="Ensembl"/>
        </authorList>
    </citation>
    <scope>IDENTIFICATION</scope>
</reference>
<dbReference type="Ensembl" id="ENSMZET00005010858.1">
    <property type="protein sequence ID" value="ENSMZEP00005010486.1"/>
    <property type="gene ID" value="ENSMZEG00005007900.1"/>
</dbReference>
<proteinExistence type="predicted"/>
<dbReference type="Gene3D" id="1.20.1070.10">
    <property type="entry name" value="Rhodopsin 7-helix transmembrane proteins"/>
    <property type="match status" value="1"/>
</dbReference>
<keyword evidence="2 5" id="KW-0812">Transmembrane</keyword>
<dbReference type="GO" id="GO:0016020">
    <property type="term" value="C:membrane"/>
    <property type="evidence" value="ECO:0007669"/>
    <property type="project" value="UniProtKB-SubCell"/>
</dbReference>
<dbReference type="GO" id="GO:0004930">
    <property type="term" value="F:G protein-coupled receptor activity"/>
    <property type="evidence" value="ECO:0007669"/>
    <property type="project" value="InterPro"/>
</dbReference>
<dbReference type="FunFam" id="1.20.1070.10:FF:000096">
    <property type="entry name" value="Odorant receptor 131-2"/>
    <property type="match status" value="1"/>
</dbReference>
<reference evidence="7 8" key="1">
    <citation type="journal article" date="2014" name="Nature">
        <title>The genomic substrate for adaptive radiation in African cichlid fish.</title>
        <authorList>
            <person name="Brawand D."/>
            <person name="Wagner C.E."/>
            <person name="Li Y.I."/>
            <person name="Malinsky M."/>
            <person name="Keller I."/>
            <person name="Fan S."/>
            <person name="Simakov O."/>
            <person name="Ng A.Y."/>
            <person name="Lim Z.W."/>
            <person name="Bezault E."/>
            <person name="Turner-Maier J."/>
            <person name="Johnson J."/>
            <person name="Alcazar R."/>
            <person name="Noh H.J."/>
            <person name="Russell P."/>
            <person name="Aken B."/>
            <person name="Alfoldi J."/>
            <person name="Amemiya C."/>
            <person name="Azzouzi N."/>
            <person name="Baroiller J.F."/>
            <person name="Barloy-Hubler F."/>
            <person name="Berlin A."/>
            <person name="Bloomquist R."/>
            <person name="Carleton K.L."/>
            <person name="Conte M.A."/>
            <person name="D'Cotta H."/>
            <person name="Eshel O."/>
            <person name="Gaffney L."/>
            <person name="Galibert F."/>
            <person name="Gante H.F."/>
            <person name="Gnerre S."/>
            <person name="Greuter L."/>
            <person name="Guyon R."/>
            <person name="Haddad N.S."/>
            <person name="Haerty W."/>
            <person name="Harris R.M."/>
            <person name="Hofmann H.A."/>
            <person name="Hourlier T."/>
            <person name="Hulata G."/>
            <person name="Jaffe D.B."/>
            <person name="Lara M."/>
            <person name="Lee A.P."/>
            <person name="MacCallum I."/>
            <person name="Mwaiko S."/>
            <person name="Nikaido M."/>
            <person name="Nishihara H."/>
            <person name="Ozouf-Costaz C."/>
            <person name="Penman D.J."/>
            <person name="Przybylski D."/>
            <person name="Rakotomanga M."/>
            <person name="Renn S.C.P."/>
            <person name="Ribeiro F.J."/>
            <person name="Ron M."/>
            <person name="Salzburger W."/>
            <person name="Sanchez-Pulido L."/>
            <person name="Santos M.E."/>
            <person name="Searle S."/>
            <person name="Sharpe T."/>
            <person name="Swofford R."/>
            <person name="Tan F.J."/>
            <person name="Williams L."/>
            <person name="Young S."/>
            <person name="Yin S."/>
            <person name="Okada N."/>
            <person name="Kocher T.D."/>
            <person name="Miska E.A."/>
            <person name="Lander E.S."/>
            <person name="Venkatesh B."/>
            <person name="Fernald R.D."/>
            <person name="Meyer A."/>
            <person name="Ponting C.P."/>
            <person name="Streelman J.T."/>
            <person name="Lindblad-Toh K."/>
            <person name="Seehausen O."/>
            <person name="Di Palma F."/>
        </authorList>
    </citation>
    <scope>NUCLEOTIDE SEQUENCE</scope>
</reference>
<comment type="subcellular location">
    <subcellularLocation>
        <location evidence="1">Membrane</location>
    </subcellularLocation>
</comment>
<evidence type="ECO:0000256" key="4">
    <source>
        <dbReference type="ARBA" id="ARBA00023136"/>
    </source>
</evidence>
<dbReference type="InterPro" id="IPR052921">
    <property type="entry name" value="GPCR1_Superfamily_Member"/>
</dbReference>
<evidence type="ECO:0000259" key="6">
    <source>
        <dbReference type="PROSITE" id="PS50262"/>
    </source>
</evidence>
<feature type="transmembrane region" description="Helical" evidence="5">
    <location>
        <begin position="229"/>
        <end position="256"/>
    </location>
</feature>
<evidence type="ECO:0000313" key="8">
    <source>
        <dbReference type="Proteomes" id="UP000265160"/>
    </source>
</evidence>
<dbReference type="Proteomes" id="UP000265160">
    <property type="component" value="LG5"/>
</dbReference>
<dbReference type="InterPro" id="IPR000276">
    <property type="entry name" value="GPCR_Rhodpsn"/>
</dbReference>
<dbReference type="AlphaFoldDB" id="A0A3P9BLF9"/>
<reference evidence="7" key="3">
    <citation type="submission" date="2025-09" db="UniProtKB">
        <authorList>
            <consortium name="Ensembl"/>
        </authorList>
    </citation>
    <scope>IDENTIFICATION</scope>
</reference>
<feature type="transmembrane region" description="Helical" evidence="5">
    <location>
        <begin position="28"/>
        <end position="49"/>
    </location>
</feature>
<dbReference type="GeneTree" id="ENSGT00940000161337"/>
<dbReference type="CDD" id="cd00637">
    <property type="entry name" value="7tm_classA_rhodopsin-like"/>
    <property type="match status" value="1"/>
</dbReference>
<organism evidence="7 8">
    <name type="scientific">Maylandia zebra</name>
    <name type="common">zebra mbuna</name>
    <dbReference type="NCBI Taxonomy" id="106582"/>
    <lineage>
        <taxon>Eukaryota</taxon>
        <taxon>Metazoa</taxon>
        <taxon>Chordata</taxon>
        <taxon>Craniata</taxon>
        <taxon>Vertebrata</taxon>
        <taxon>Euteleostomi</taxon>
        <taxon>Actinopterygii</taxon>
        <taxon>Neopterygii</taxon>
        <taxon>Teleostei</taxon>
        <taxon>Neoteleostei</taxon>
        <taxon>Acanthomorphata</taxon>
        <taxon>Ovalentaria</taxon>
        <taxon>Cichlomorphae</taxon>
        <taxon>Cichliformes</taxon>
        <taxon>Cichlidae</taxon>
        <taxon>African cichlids</taxon>
        <taxon>Pseudocrenilabrinae</taxon>
        <taxon>Haplochromini</taxon>
        <taxon>Maylandia</taxon>
        <taxon>Maylandia zebra complex</taxon>
    </lineage>
</organism>
<evidence type="ECO:0000256" key="3">
    <source>
        <dbReference type="ARBA" id="ARBA00022989"/>
    </source>
</evidence>
<sequence>STACLRTRCDMNTTKRQDSFNDAFTKNFVSFALGFIINYINGMFVYTYFKSVVFQQDPRYVLYIHLVINDMIMLTVTVMLQILTYTTPLSFAPCCVMLVGDKIFTTPLNLAGMAVERYIAVCRPLHHSQLCTVQRAYALIALIWAVSFIPSISDVIILLVVQPLSVFTKNVICYPSFVYNTPYHETQSLVLLFSFVFLTLIVTYMKVLCAARAVSSSNQASAKNAHNTILLHGVQLLICMLSYISPFINLILVTAWPHKRTIILFTTFLFTNLLPRLLSPLIYGARDQKLSSHFRVHFGCKGFKSRGKSRKCRVPEKH</sequence>
<dbReference type="InterPro" id="IPR017452">
    <property type="entry name" value="GPCR_Rhodpsn_7TM"/>
</dbReference>
<protein>
    <submittedName>
        <fullName evidence="7">Olfactory receptor 4D9-like</fullName>
    </submittedName>
</protein>
<keyword evidence="3 5" id="KW-1133">Transmembrane helix</keyword>
<feature type="transmembrane region" description="Helical" evidence="5">
    <location>
        <begin position="262"/>
        <end position="285"/>
    </location>
</feature>
<dbReference type="GO" id="GO:0005549">
    <property type="term" value="F:odorant binding"/>
    <property type="evidence" value="ECO:0007669"/>
    <property type="project" value="TreeGrafter"/>
</dbReference>
<accession>A0A3P9BLF9</accession>
<evidence type="ECO:0000313" key="7">
    <source>
        <dbReference type="Ensembl" id="ENSMZEP00005010486.1"/>
    </source>
</evidence>
<dbReference type="PRINTS" id="PR00237">
    <property type="entry name" value="GPCRRHODOPSN"/>
</dbReference>
<keyword evidence="4 5" id="KW-0472">Membrane</keyword>
<evidence type="ECO:0000256" key="1">
    <source>
        <dbReference type="ARBA" id="ARBA00004370"/>
    </source>
</evidence>
<dbReference type="PROSITE" id="PS50262">
    <property type="entry name" value="G_PROTEIN_RECEP_F1_2"/>
    <property type="match status" value="1"/>
</dbReference>
<name>A0A3P9BLF9_9CICH</name>
<keyword evidence="8" id="KW-1185">Reference proteome</keyword>
<dbReference type="GO" id="GO:0004984">
    <property type="term" value="F:olfactory receptor activity"/>
    <property type="evidence" value="ECO:0007669"/>
    <property type="project" value="TreeGrafter"/>
</dbReference>
<dbReference type="PANTHER" id="PTHR26451:SF998">
    <property type="entry name" value="ODORANT RECEPTOR-RELATED"/>
    <property type="match status" value="1"/>
</dbReference>
<feature type="domain" description="G-protein coupled receptors family 1 profile" evidence="6">
    <location>
        <begin position="40"/>
        <end position="283"/>
    </location>
</feature>
<dbReference type="Pfam" id="PF00001">
    <property type="entry name" value="7tm_1"/>
    <property type="match status" value="1"/>
</dbReference>
<dbReference type="SUPFAM" id="SSF81321">
    <property type="entry name" value="Family A G protein-coupled receptor-like"/>
    <property type="match status" value="1"/>
</dbReference>
<evidence type="ECO:0000256" key="5">
    <source>
        <dbReference type="SAM" id="Phobius"/>
    </source>
</evidence>
<feature type="transmembrane region" description="Helical" evidence="5">
    <location>
        <begin position="61"/>
        <end position="83"/>
    </location>
</feature>
<dbReference type="PANTHER" id="PTHR26451">
    <property type="entry name" value="G_PROTEIN_RECEP_F1_2 DOMAIN-CONTAINING PROTEIN"/>
    <property type="match status" value="1"/>
</dbReference>
<feature type="transmembrane region" description="Helical" evidence="5">
    <location>
        <begin position="136"/>
        <end position="161"/>
    </location>
</feature>